<dbReference type="EMBL" id="ODYU01000892">
    <property type="protein sequence ID" value="SOQ36335.1"/>
    <property type="molecule type" value="Genomic_DNA"/>
</dbReference>
<protein>
    <submittedName>
        <fullName evidence="1">SFRICE_011623</fullName>
    </submittedName>
</protein>
<evidence type="ECO:0000313" key="1">
    <source>
        <dbReference type="EMBL" id="SOQ36335.1"/>
    </source>
</evidence>
<organism evidence="1">
    <name type="scientific">Spodoptera frugiperda</name>
    <name type="common">Fall armyworm</name>
    <dbReference type="NCBI Taxonomy" id="7108"/>
    <lineage>
        <taxon>Eukaryota</taxon>
        <taxon>Metazoa</taxon>
        <taxon>Ecdysozoa</taxon>
        <taxon>Arthropoda</taxon>
        <taxon>Hexapoda</taxon>
        <taxon>Insecta</taxon>
        <taxon>Pterygota</taxon>
        <taxon>Neoptera</taxon>
        <taxon>Endopterygota</taxon>
        <taxon>Lepidoptera</taxon>
        <taxon>Glossata</taxon>
        <taxon>Ditrysia</taxon>
        <taxon>Noctuoidea</taxon>
        <taxon>Noctuidae</taxon>
        <taxon>Amphipyrinae</taxon>
        <taxon>Spodoptera</taxon>
    </lineage>
</organism>
<gene>
    <name evidence="1" type="ORF">SFRICE_011623</name>
</gene>
<reference evidence="1" key="1">
    <citation type="submission" date="2016-07" db="EMBL/GenBank/DDBJ databases">
        <authorList>
            <person name="Bretaudeau A."/>
        </authorList>
    </citation>
    <scope>NUCLEOTIDE SEQUENCE</scope>
    <source>
        <strain evidence="1">Rice</strain>
        <tissue evidence="1">Whole body</tissue>
    </source>
</reference>
<proteinExistence type="predicted"/>
<sequence length="126" mass="13829">MAWARSITVCLPTLSAPKGSLDCTVGAVCGQLATVQRVARSIPARSNSLCDPKICFGAGCHMIFSCVVGAFKNIQLQMHMTPRPETTICGLSNDFSRLWRGEREWVETIRVRFLLTKNHPVPTPAV</sequence>
<accession>A0A2H1V652</accession>
<dbReference type="AlphaFoldDB" id="A0A2H1V652"/>
<name>A0A2H1V652_SPOFR</name>